<dbReference type="RefSeq" id="WP_346753234.1">
    <property type="nucleotide sequence ID" value="NZ_JAUJEA010000006.1"/>
</dbReference>
<proteinExistence type="predicted"/>
<comment type="caution">
    <text evidence="1">The sequence shown here is derived from an EMBL/GenBank/DDBJ whole genome shotgun (WGS) entry which is preliminary data.</text>
</comment>
<accession>A0ABT8KSN9</accession>
<dbReference type="EMBL" id="JAUJEA010000006">
    <property type="protein sequence ID" value="MDN5203213.1"/>
    <property type="molecule type" value="Genomic_DNA"/>
</dbReference>
<dbReference type="Proteomes" id="UP001172082">
    <property type="component" value="Unassembled WGS sequence"/>
</dbReference>
<protein>
    <recommendedName>
        <fullName evidence="3">Carboxypeptidase regulatory-like domain-containing protein</fullName>
    </recommendedName>
</protein>
<organism evidence="1 2">
    <name type="scientific">Splendidivirga corallicola</name>
    <dbReference type="NCBI Taxonomy" id="3051826"/>
    <lineage>
        <taxon>Bacteria</taxon>
        <taxon>Pseudomonadati</taxon>
        <taxon>Bacteroidota</taxon>
        <taxon>Cytophagia</taxon>
        <taxon>Cytophagales</taxon>
        <taxon>Splendidivirgaceae</taxon>
        <taxon>Splendidivirga</taxon>
    </lineage>
</organism>
<evidence type="ECO:0008006" key="3">
    <source>
        <dbReference type="Google" id="ProtNLM"/>
    </source>
</evidence>
<reference evidence="1" key="1">
    <citation type="submission" date="2023-06" db="EMBL/GenBank/DDBJ databases">
        <title>Genomic of Parafulvivirga corallium.</title>
        <authorList>
            <person name="Wang G."/>
        </authorList>
    </citation>
    <scope>NUCLEOTIDE SEQUENCE</scope>
    <source>
        <strain evidence="1">BMA10</strain>
    </source>
</reference>
<sequence length="241" mass="27862">MYFNFNHWNRNPDRRIYQYFLLAPLFCFIACSFERRIPLGIYEEFVGFDMALFESEELLFKENGRFEYFFHSDDLGSSRYGSGIYFEKNHKLYLEFKEGKLPVSLAIKNNQKVVGDTLVYGFKTIYLSKHNDSICISAVNITVYCKNGSLHQTISDDSGSATLKIPAKALPIKLRVEHAGFNALREDIEPISTKYKIILNPAYGATIQAGSTMEFDILKIGSNHIKLKRDRKKIKFVRSYK</sequence>
<evidence type="ECO:0000313" key="2">
    <source>
        <dbReference type="Proteomes" id="UP001172082"/>
    </source>
</evidence>
<name>A0ABT8KSN9_9BACT</name>
<keyword evidence="2" id="KW-1185">Reference proteome</keyword>
<evidence type="ECO:0000313" key="1">
    <source>
        <dbReference type="EMBL" id="MDN5203213.1"/>
    </source>
</evidence>
<gene>
    <name evidence="1" type="ORF">QQ008_17620</name>
</gene>